<keyword evidence="1" id="KW-1133">Transmembrane helix</keyword>
<gene>
    <name evidence="2" type="ORF">A2610_01410</name>
</gene>
<feature type="transmembrane region" description="Helical" evidence="1">
    <location>
        <begin position="220"/>
        <end position="241"/>
    </location>
</feature>
<feature type="transmembrane region" description="Helical" evidence="1">
    <location>
        <begin position="53"/>
        <end position="73"/>
    </location>
</feature>
<keyword evidence="1" id="KW-0812">Transmembrane</keyword>
<feature type="transmembrane region" description="Helical" evidence="1">
    <location>
        <begin position="80"/>
        <end position="98"/>
    </location>
</feature>
<dbReference type="Gene3D" id="1.20.1250.20">
    <property type="entry name" value="MFS general substrate transporter like domains"/>
    <property type="match status" value="1"/>
</dbReference>
<accession>A0A1F8E1J9</accession>
<evidence type="ECO:0000313" key="2">
    <source>
        <dbReference type="EMBL" id="OGM94620.1"/>
    </source>
</evidence>
<evidence type="ECO:0000313" key="3">
    <source>
        <dbReference type="Proteomes" id="UP000179057"/>
    </source>
</evidence>
<dbReference type="InterPro" id="IPR052528">
    <property type="entry name" value="Sugar_transport-like"/>
</dbReference>
<feature type="transmembrane region" description="Helical" evidence="1">
    <location>
        <begin position="367"/>
        <end position="385"/>
    </location>
</feature>
<feature type="transmembrane region" description="Helical" evidence="1">
    <location>
        <begin position="342"/>
        <end position="361"/>
    </location>
</feature>
<comment type="caution">
    <text evidence="2">The sequence shown here is derived from an EMBL/GenBank/DDBJ whole genome shotgun (WGS) entry which is preliminary data.</text>
</comment>
<evidence type="ECO:0008006" key="4">
    <source>
        <dbReference type="Google" id="ProtNLM"/>
    </source>
</evidence>
<proteinExistence type="predicted"/>
<evidence type="ECO:0000256" key="1">
    <source>
        <dbReference type="SAM" id="Phobius"/>
    </source>
</evidence>
<feature type="transmembrane region" description="Helical" evidence="1">
    <location>
        <begin position="20"/>
        <end position="41"/>
    </location>
</feature>
<dbReference type="SUPFAM" id="SSF103473">
    <property type="entry name" value="MFS general substrate transporter"/>
    <property type="match status" value="1"/>
</dbReference>
<dbReference type="InterPro" id="IPR036259">
    <property type="entry name" value="MFS_trans_sf"/>
</dbReference>
<dbReference type="PANTHER" id="PTHR23526:SF2">
    <property type="entry name" value="MAJOR FACILITATOR SUPERFAMILY (MFS) PROFILE DOMAIN-CONTAINING PROTEIN"/>
    <property type="match status" value="1"/>
</dbReference>
<dbReference type="AlphaFoldDB" id="A0A1F8E1J9"/>
<dbReference type="PANTHER" id="PTHR23526">
    <property type="entry name" value="INTEGRAL MEMBRANE TRANSPORT PROTEIN-RELATED"/>
    <property type="match status" value="1"/>
</dbReference>
<feature type="transmembrane region" description="Helical" evidence="1">
    <location>
        <begin position="247"/>
        <end position="265"/>
    </location>
</feature>
<keyword evidence="1" id="KW-0472">Membrane</keyword>
<dbReference type="Proteomes" id="UP000179057">
    <property type="component" value="Unassembled WGS sequence"/>
</dbReference>
<protein>
    <recommendedName>
        <fullName evidence="4">Major facilitator superfamily (MFS) profile domain-containing protein</fullName>
    </recommendedName>
</protein>
<reference evidence="2 3" key="1">
    <citation type="journal article" date="2016" name="Nat. Commun.">
        <title>Thousands of microbial genomes shed light on interconnected biogeochemical processes in an aquifer system.</title>
        <authorList>
            <person name="Anantharaman K."/>
            <person name="Brown C.T."/>
            <person name="Hug L.A."/>
            <person name="Sharon I."/>
            <person name="Castelle C.J."/>
            <person name="Probst A.J."/>
            <person name="Thomas B.C."/>
            <person name="Singh A."/>
            <person name="Wilkins M.J."/>
            <person name="Karaoz U."/>
            <person name="Brodie E.L."/>
            <person name="Williams K.H."/>
            <person name="Hubbard S.S."/>
            <person name="Banfield J.F."/>
        </authorList>
    </citation>
    <scope>NUCLEOTIDE SEQUENCE [LARGE SCALE GENOMIC DNA]</scope>
</reference>
<name>A0A1F8E1J9_9BACT</name>
<organism evidence="2 3">
    <name type="scientific">Candidatus Wolfebacteria bacterium RIFOXYD1_FULL_48_65</name>
    <dbReference type="NCBI Taxonomy" id="1802561"/>
    <lineage>
        <taxon>Bacteria</taxon>
        <taxon>Candidatus Wolfeibacteriota</taxon>
    </lineage>
</organism>
<feature type="transmembrane region" description="Helical" evidence="1">
    <location>
        <begin position="104"/>
        <end position="124"/>
    </location>
</feature>
<sequence length="409" mass="45364">MINDKHHLHLFANTEMNALYITLGFLAFAEGLISVFVPIFFWNLGFPMWKILLFYFLHSALFLLFALTLLPVIKKLSDKMMMFLSIPFLVCYFFGLGMMKTIPILFFVLPIASALHGLLFNIGYHIDFSSIANKKKIGEEVGARFVLGSVLALAAPFFGGVLIEAAGFQNTFFIGSTILIASVLPLFFFPRRNPSPNLTVRSIIPFFKESELRPFTLSGIGYAIEAVFGRAIWPLFVFLIIGDIKQFGGVISIGLIVTALVTYLVGYLSDYGKRRDVITLTSIGNALVWLIRPFIAQATSVVGLHIGGNAVNSGLMVAWTSQYYKITKTVPDATAFIISRELLYNAARVMIIPILMLIAYYLPTRSFFSVGFVVAACASLLFLAANKTHTHLLIEPTKLTHDHDTSTVA</sequence>
<feature type="transmembrane region" description="Helical" evidence="1">
    <location>
        <begin position="145"/>
        <end position="166"/>
    </location>
</feature>
<feature type="transmembrane region" description="Helical" evidence="1">
    <location>
        <begin position="172"/>
        <end position="189"/>
    </location>
</feature>
<dbReference type="EMBL" id="MGIV01000012">
    <property type="protein sequence ID" value="OGM94620.1"/>
    <property type="molecule type" value="Genomic_DNA"/>
</dbReference>